<accession>A0A3L9XWA0</accession>
<sequence length="316" mass="34792">MTGPNGDFLFLLLGIGGILVLATTIGAILKHRIAPDGSNPTIENLNARIMAWWGMTALLAIAFLAGRTGVIILFAFCSFAALREFMTLTTKSAADHWPIAVAFFVVLPVQYYLIWIDWYGLYSIFIPVYVFLLLPIITVLQGDTRNVFIRISETQWALMICVFCASHVPALLTLQIDGYEGRNILLIAFLIVVVQLSDVLQYTWGKLIGKHKVAPALSPSKTWEGLVGGVASATMAGTALWWITPFTVWQAAAMSLAITLCGFFGGLVMSAIKRDRGVKDWGHLIAGHGGFIDRLDSVVFSAPIFFHLVRYYWSSV</sequence>
<keyword evidence="1" id="KW-0472">Membrane</keyword>
<keyword evidence="2" id="KW-0548">Nucleotidyltransferase</keyword>
<feature type="transmembrane region" description="Helical" evidence="1">
    <location>
        <begin position="154"/>
        <end position="172"/>
    </location>
</feature>
<feature type="transmembrane region" description="Helical" evidence="1">
    <location>
        <begin position="94"/>
        <end position="113"/>
    </location>
</feature>
<dbReference type="AlphaFoldDB" id="A0A3L9XWA0"/>
<dbReference type="GO" id="GO:0009273">
    <property type="term" value="P:peptidoglycan-based cell wall biogenesis"/>
    <property type="evidence" value="ECO:0007669"/>
    <property type="project" value="TreeGrafter"/>
</dbReference>
<dbReference type="PANTHER" id="PTHR43535">
    <property type="entry name" value="PHOSPHATIDATE CYTIDYLYLTRANSFERASE"/>
    <property type="match status" value="1"/>
</dbReference>
<dbReference type="RefSeq" id="WP_121899486.1">
    <property type="nucleotide sequence ID" value="NZ_RCNT01000011.1"/>
</dbReference>
<reference evidence="2 3" key="1">
    <citation type="submission" date="2018-10" db="EMBL/GenBank/DDBJ databases">
        <authorList>
            <person name="Jung H.S."/>
            <person name="Jeon C.O."/>
        </authorList>
    </citation>
    <scope>NUCLEOTIDE SEQUENCE [LARGE SCALE GENOMIC DNA]</scope>
    <source>
        <strain evidence="2 3">MA-7-27</strain>
    </source>
</reference>
<proteinExistence type="predicted"/>
<dbReference type="Proteomes" id="UP000281343">
    <property type="component" value="Unassembled WGS sequence"/>
</dbReference>
<dbReference type="EMBL" id="RCNT01000011">
    <property type="protein sequence ID" value="RMA40799.1"/>
    <property type="molecule type" value="Genomic_DNA"/>
</dbReference>
<organism evidence="2 3">
    <name type="scientific">Rhodophyticola porphyridii</name>
    <dbReference type="NCBI Taxonomy" id="1852017"/>
    <lineage>
        <taxon>Bacteria</taxon>
        <taxon>Pseudomonadati</taxon>
        <taxon>Pseudomonadota</taxon>
        <taxon>Alphaproteobacteria</taxon>
        <taxon>Rhodobacterales</taxon>
        <taxon>Roseobacteraceae</taxon>
        <taxon>Rhodophyticola</taxon>
    </lineage>
</organism>
<feature type="transmembrane region" description="Helical" evidence="1">
    <location>
        <begin position="119"/>
        <end position="142"/>
    </location>
</feature>
<name>A0A3L9XWA0_9RHOB</name>
<keyword evidence="2" id="KW-0808">Transferase</keyword>
<evidence type="ECO:0000313" key="3">
    <source>
        <dbReference type="Proteomes" id="UP000281343"/>
    </source>
</evidence>
<dbReference type="PANTHER" id="PTHR43535:SF1">
    <property type="entry name" value="PHOSPHATIDATE CYTIDYLYLTRANSFERASE"/>
    <property type="match status" value="1"/>
</dbReference>
<dbReference type="Pfam" id="PF01148">
    <property type="entry name" value="CTP_transf_1"/>
    <property type="match status" value="1"/>
</dbReference>
<keyword evidence="1" id="KW-0812">Transmembrane</keyword>
<feature type="transmembrane region" description="Helical" evidence="1">
    <location>
        <begin position="249"/>
        <end position="272"/>
    </location>
</feature>
<feature type="transmembrane region" description="Helical" evidence="1">
    <location>
        <begin position="7"/>
        <end position="29"/>
    </location>
</feature>
<keyword evidence="3" id="KW-1185">Reference proteome</keyword>
<dbReference type="OrthoDB" id="9799199at2"/>
<dbReference type="GO" id="GO:0016779">
    <property type="term" value="F:nucleotidyltransferase activity"/>
    <property type="evidence" value="ECO:0007669"/>
    <property type="project" value="UniProtKB-KW"/>
</dbReference>
<gene>
    <name evidence="2" type="ORF">D9R08_17845</name>
</gene>
<keyword evidence="1" id="KW-1133">Transmembrane helix</keyword>
<dbReference type="GO" id="GO:0005886">
    <property type="term" value="C:plasma membrane"/>
    <property type="evidence" value="ECO:0007669"/>
    <property type="project" value="TreeGrafter"/>
</dbReference>
<protein>
    <submittedName>
        <fullName evidence="2">Phosphatidate cytidylyltransferase</fullName>
    </submittedName>
</protein>
<comment type="caution">
    <text evidence="2">The sequence shown here is derived from an EMBL/GenBank/DDBJ whole genome shotgun (WGS) entry which is preliminary data.</text>
</comment>
<evidence type="ECO:0000313" key="2">
    <source>
        <dbReference type="EMBL" id="RMA40799.1"/>
    </source>
</evidence>
<feature type="transmembrane region" description="Helical" evidence="1">
    <location>
        <begin position="184"/>
        <end position="204"/>
    </location>
</feature>
<evidence type="ECO:0000256" key="1">
    <source>
        <dbReference type="SAM" id="Phobius"/>
    </source>
</evidence>
<feature type="transmembrane region" description="Helical" evidence="1">
    <location>
        <begin position="49"/>
        <end position="82"/>
    </location>
</feature>